<dbReference type="OrthoDB" id="17255at2759"/>
<accession>A0A084QUU8</accession>
<dbReference type="InterPro" id="IPR005302">
    <property type="entry name" value="MoCF_Sase_C"/>
</dbReference>
<dbReference type="PANTHER" id="PTHR14237:SF23">
    <property type="entry name" value="MOSC DOMAIN PROTEIN (AFU_ORTHOLOGUE AFUA_7G05900)"/>
    <property type="match status" value="1"/>
</dbReference>
<dbReference type="PANTHER" id="PTHR14237">
    <property type="entry name" value="MOLYBDOPTERIN COFACTOR SULFURASE MOSC"/>
    <property type="match status" value="1"/>
</dbReference>
<evidence type="ECO:0000259" key="2">
    <source>
        <dbReference type="PROSITE" id="PS51340"/>
    </source>
</evidence>
<evidence type="ECO:0000313" key="4">
    <source>
        <dbReference type="Proteomes" id="UP000028524"/>
    </source>
</evidence>
<name>A0A084QUU8_STAC4</name>
<keyword evidence="1" id="KW-1133">Transmembrane helix</keyword>
<dbReference type="GO" id="GO:0030170">
    <property type="term" value="F:pyridoxal phosphate binding"/>
    <property type="evidence" value="ECO:0007669"/>
    <property type="project" value="InterPro"/>
</dbReference>
<dbReference type="GO" id="GO:0003824">
    <property type="term" value="F:catalytic activity"/>
    <property type="evidence" value="ECO:0007669"/>
    <property type="project" value="InterPro"/>
</dbReference>
<dbReference type="HOGENOM" id="CLU_028286_7_0_1"/>
<dbReference type="InterPro" id="IPR005303">
    <property type="entry name" value="MOCOS_middle"/>
</dbReference>
<dbReference type="GO" id="GO:0030151">
    <property type="term" value="F:molybdenum ion binding"/>
    <property type="evidence" value="ECO:0007669"/>
    <property type="project" value="InterPro"/>
</dbReference>
<keyword evidence="1" id="KW-0812">Transmembrane</keyword>
<sequence length="446" mass="50734">MAEEHLSIGVTMEQPAPGDDRFDPLPYFLYAFTILVFAIPIFMLFPPIPVERSDALRQTHTKLGIHGPRKSNLAAQFHPSAHKARPGTPGRIQSLHVYPVKSCRGVELARSRVVPTGLEFDRMYTFAQRRSNADDGDAWEFATQRQLPRLANVKVDLWLPDHTKTSRQLGKLSDAFIVVRFPWEDAGVVQQLAAKISRGLRGVPEKEFMIPVEFPSKQEVENRGYTFANVRIWKETTKALNMGKEIPPQLATYLGVKGDLALFRMDPTNQREVFRCAPKSDEVGYQPVVDFHDAYPLHLLSLSSVQDLSSKIQKDEIMTKLDARRFRANIIISGTDAYDEESWRLLRFHDASDKDKQSVFDVSCRTVRCKMPNVDPDTGIRHRTEPDNSLRKYRNVDEGSPTLGCLGMQMCPVFPDAEKSLRYESFVEVGMQIDVLKRGAHLYIEQ</sequence>
<evidence type="ECO:0000256" key="1">
    <source>
        <dbReference type="SAM" id="Phobius"/>
    </source>
</evidence>
<gene>
    <name evidence="3" type="ORF">S40285_01001</name>
</gene>
<dbReference type="OMA" id="VYTACRT"/>
<dbReference type="PROSITE" id="PS51340">
    <property type="entry name" value="MOSC"/>
    <property type="match status" value="1"/>
</dbReference>
<dbReference type="SUPFAM" id="SSF50800">
    <property type="entry name" value="PK beta-barrel domain-like"/>
    <property type="match status" value="1"/>
</dbReference>
<keyword evidence="4" id="KW-1185">Reference proteome</keyword>
<feature type="domain" description="MOSC" evidence="2">
    <location>
        <begin position="260"/>
        <end position="436"/>
    </location>
</feature>
<dbReference type="AlphaFoldDB" id="A0A084QUU8"/>
<keyword evidence="1" id="KW-0472">Membrane</keyword>
<dbReference type="Proteomes" id="UP000028524">
    <property type="component" value="Unassembled WGS sequence"/>
</dbReference>
<dbReference type="EMBL" id="KL660108">
    <property type="protein sequence ID" value="KFA67733.1"/>
    <property type="molecule type" value="Genomic_DNA"/>
</dbReference>
<protein>
    <recommendedName>
        <fullName evidence="2">MOSC domain-containing protein</fullName>
    </recommendedName>
</protein>
<dbReference type="STRING" id="1283841.A0A084QUU8"/>
<dbReference type="Pfam" id="PF03476">
    <property type="entry name" value="MOSC_N"/>
    <property type="match status" value="1"/>
</dbReference>
<reference evidence="3 4" key="1">
    <citation type="journal article" date="2014" name="BMC Genomics">
        <title>Comparative genome sequencing reveals chemotype-specific gene clusters in the toxigenic black mold Stachybotrys.</title>
        <authorList>
            <person name="Semeiks J."/>
            <person name="Borek D."/>
            <person name="Otwinowski Z."/>
            <person name="Grishin N.V."/>
        </authorList>
    </citation>
    <scope>NUCLEOTIDE SEQUENCE [LARGE SCALE GENOMIC DNA]</scope>
    <source>
        <strain evidence="3 4">IBT 40285</strain>
    </source>
</reference>
<dbReference type="InParanoid" id="A0A084QUU8"/>
<dbReference type="InterPro" id="IPR011037">
    <property type="entry name" value="Pyrv_Knase-like_insert_dom_sf"/>
</dbReference>
<proteinExistence type="predicted"/>
<feature type="transmembrane region" description="Helical" evidence="1">
    <location>
        <begin position="27"/>
        <end position="48"/>
    </location>
</feature>
<organism evidence="3 4">
    <name type="scientific">Stachybotrys chlorohalonatus (strain IBT 40285)</name>
    <dbReference type="NCBI Taxonomy" id="1283841"/>
    <lineage>
        <taxon>Eukaryota</taxon>
        <taxon>Fungi</taxon>
        <taxon>Dikarya</taxon>
        <taxon>Ascomycota</taxon>
        <taxon>Pezizomycotina</taxon>
        <taxon>Sordariomycetes</taxon>
        <taxon>Hypocreomycetidae</taxon>
        <taxon>Hypocreales</taxon>
        <taxon>Stachybotryaceae</taxon>
        <taxon>Stachybotrys</taxon>
    </lineage>
</organism>
<evidence type="ECO:0000313" key="3">
    <source>
        <dbReference type="EMBL" id="KFA67733.1"/>
    </source>
</evidence>
<dbReference type="Pfam" id="PF03473">
    <property type="entry name" value="MOSC"/>
    <property type="match status" value="1"/>
</dbReference>